<organism evidence="1 2">
    <name type="scientific">Heterobasidion irregulare (strain TC 32-1)</name>
    <dbReference type="NCBI Taxonomy" id="747525"/>
    <lineage>
        <taxon>Eukaryota</taxon>
        <taxon>Fungi</taxon>
        <taxon>Dikarya</taxon>
        <taxon>Basidiomycota</taxon>
        <taxon>Agaricomycotina</taxon>
        <taxon>Agaricomycetes</taxon>
        <taxon>Russulales</taxon>
        <taxon>Bondarzewiaceae</taxon>
        <taxon>Heterobasidion</taxon>
        <taxon>Heterobasidion annosum species complex</taxon>
    </lineage>
</organism>
<proteinExistence type="predicted"/>
<gene>
    <name evidence="1" type="ORF">HETIRDRAFT_145630</name>
</gene>
<keyword evidence="2" id="KW-1185">Reference proteome</keyword>
<dbReference type="RefSeq" id="XP_009541626.1">
    <property type="nucleotide sequence ID" value="XM_009543331.1"/>
</dbReference>
<sequence length="115" mass="13334">MVSTAIVDMMAHWVAKKVSTENVDAQVTVVGLEFWNELEKAKNRTYYSSSPSPRFLNKLEQTLRSENRRLVFPVFLAKEKHFIAMQVCCKENTIVSGKSTHLHHLKKQRLNQTCR</sequence>
<dbReference type="InParanoid" id="W4KPM0"/>
<dbReference type="HOGENOM" id="CLU_2109352_0_0_1"/>
<dbReference type="GeneID" id="20667092"/>
<name>W4KPM0_HETIT</name>
<dbReference type="Proteomes" id="UP000030671">
    <property type="component" value="Unassembled WGS sequence"/>
</dbReference>
<reference evidence="1 2" key="1">
    <citation type="journal article" date="2012" name="New Phytol.">
        <title>Insight into trade-off between wood decay and parasitism from the genome of a fungal forest pathogen.</title>
        <authorList>
            <person name="Olson A."/>
            <person name="Aerts A."/>
            <person name="Asiegbu F."/>
            <person name="Belbahri L."/>
            <person name="Bouzid O."/>
            <person name="Broberg A."/>
            <person name="Canback B."/>
            <person name="Coutinho P.M."/>
            <person name="Cullen D."/>
            <person name="Dalman K."/>
            <person name="Deflorio G."/>
            <person name="van Diepen L.T."/>
            <person name="Dunand C."/>
            <person name="Duplessis S."/>
            <person name="Durling M."/>
            <person name="Gonthier P."/>
            <person name="Grimwood J."/>
            <person name="Fossdal C.G."/>
            <person name="Hansson D."/>
            <person name="Henrissat B."/>
            <person name="Hietala A."/>
            <person name="Himmelstrand K."/>
            <person name="Hoffmeister D."/>
            <person name="Hogberg N."/>
            <person name="James T.Y."/>
            <person name="Karlsson M."/>
            <person name="Kohler A."/>
            <person name="Kues U."/>
            <person name="Lee Y.H."/>
            <person name="Lin Y.C."/>
            <person name="Lind M."/>
            <person name="Lindquist E."/>
            <person name="Lombard V."/>
            <person name="Lucas S."/>
            <person name="Lunden K."/>
            <person name="Morin E."/>
            <person name="Murat C."/>
            <person name="Park J."/>
            <person name="Raffaello T."/>
            <person name="Rouze P."/>
            <person name="Salamov A."/>
            <person name="Schmutz J."/>
            <person name="Solheim H."/>
            <person name="Stahlberg J."/>
            <person name="Velez H."/>
            <person name="de Vries R.P."/>
            <person name="Wiebenga A."/>
            <person name="Woodward S."/>
            <person name="Yakovlev I."/>
            <person name="Garbelotto M."/>
            <person name="Martin F."/>
            <person name="Grigoriev I.V."/>
            <person name="Stenlid J."/>
        </authorList>
    </citation>
    <scope>NUCLEOTIDE SEQUENCE [LARGE SCALE GENOMIC DNA]</scope>
    <source>
        <strain evidence="1 2">TC 32-1</strain>
    </source>
</reference>
<accession>W4KPM0</accession>
<evidence type="ECO:0008006" key="3">
    <source>
        <dbReference type="Google" id="ProtNLM"/>
    </source>
</evidence>
<dbReference type="EMBL" id="KI925454">
    <property type="protein sequence ID" value="ETW87762.1"/>
    <property type="molecule type" value="Genomic_DNA"/>
</dbReference>
<evidence type="ECO:0000313" key="2">
    <source>
        <dbReference type="Proteomes" id="UP000030671"/>
    </source>
</evidence>
<dbReference type="AlphaFoldDB" id="W4KPM0"/>
<protein>
    <recommendedName>
        <fullName evidence="3">Ubiquitin-like protease family profile domain-containing protein</fullName>
    </recommendedName>
</protein>
<dbReference type="KEGG" id="hir:HETIRDRAFT_145630"/>
<evidence type="ECO:0000313" key="1">
    <source>
        <dbReference type="EMBL" id="ETW87762.1"/>
    </source>
</evidence>